<dbReference type="PANTHER" id="PTHR44586:SF16">
    <property type="entry name" value="OS03G0802100 PROTEIN"/>
    <property type="match status" value="1"/>
</dbReference>
<dbReference type="InterPro" id="IPR001810">
    <property type="entry name" value="F-box_dom"/>
</dbReference>
<reference evidence="2" key="1">
    <citation type="submission" date="2015-04" db="UniProtKB">
        <authorList>
            <consortium name="EnsemblPlants"/>
        </authorList>
    </citation>
    <scope>IDENTIFICATION</scope>
</reference>
<protein>
    <recommendedName>
        <fullName evidence="1">F-box domain-containing protein</fullName>
    </recommendedName>
</protein>
<dbReference type="eggNOG" id="ENOG502QS0H">
    <property type="taxonomic scope" value="Eukaryota"/>
</dbReference>
<dbReference type="Gramene" id="OPUNC09G01730.1">
    <property type="protein sequence ID" value="OPUNC09G01730.1"/>
    <property type="gene ID" value="OPUNC09G01730"/>
</dbReference>
<feature type="domain" description="F-box" evidence="1">
    <location>
        <begin position="51"/>
        <end position="99"/>
    </location>
</feature>
<dbReference type="PROSITE" id="PS50181">
    <property type="entry name" value="FBOX"/>
    <property type="match status" value="1"/>
</dbReference>
<dbReference type="SMART" id="SM00256">
    <property type="entry name" value="FBOX"/>
    <property type="match status" value="1"/>
</dbReference>
<evidence type="ECO:0000259" key="1">
    <source>
        <dbReference type="PROSITE" id="PS50181"/>
    </source>
</evidence>
<dbReference type="InterPro" id="IPR036047">
    <property type="entry name" value="F-box-like_dom_sf"/>
</dbReference>
<dbReference type="STRING" id="4537.A0A0E0LYR4"/>
<name>A0A0E0LYR4_ORYPU</name>
<reference evidence="2" key="2">
    <citation type="submission" date="2018-05" db="EMBL/GenBank/DDBJ databases">
        <title>OpunRS2 (Oryza punctata Reference Sequence Version 2).</title>
        <authorList>
            <person name="Zhang J."/>
            <person name="Kudrna D."/>
            <person name="Lee S."/>
            <person name="Talag J."/>
            <person name="Welchert J."/>
            <person name="Wing R.A."/>
        </authorList>
    </citation>
    <scope>NUCLEOTIDE SEQUENCE [LARGE SCALE GENOMIC DNA]</scope>
</reference>
<keyword evidence="3" id="KW-1185">Reference proteome</keyword>
<dbReference type="EnsemblPlants" id="OPUNC09G01730.1">
    <property type="protein sequence ID" value="OPUNC09G01730.1"/>
    <property type="gene ID" value="OPUNC09G01730"/>
</dbReference>
<evidence type="ECO:0000313" key="3">
    <source>
        <dbReference type="Proteomes" id="UP000026962"/>
    </source>
</evidence>
<dbReference type="OMA" id="GTIIMYK"/>
<organism evidence="2">
    <name type="scientific">Oryza punctata</name>
    <name type="common">Red rice</name>
    <dbReference type="NCBI Taxonomy" id="4537"/>
    <lineage>
        <taxon>Eukaryota</taxon>
        <taxon>Viridiplantae</taxon>
        <taxon>Streptophyta</taxon>
        <taxon>Embryophyta</taxon>
        <taxon>Tracheophyta</taxon>
        <taxon>Spermatophyta</taxon>
        <taxon>Magnoliopsida</taxon>
        <taxon>Liliopsida</taxon>
        <taxon>Poales</taxon>
        <taxon>Poaceae</taxon>
        <taxon>BOP clade</taxon>
        <taxon>Oryzoideae</taxon>
        <taxon>Oryzeae</taxon>
        <taxon>Oryzinae</taxon>
        <taxon>Oryza</taxon>
    </lineage>
</organism>
<dbReference type="SUPFAM" id="SSF81383">
    <property type="entry name" value="F-box domain"/>
    <property type="match status" value="1"/>
</dbReference>
<dbReference type="Proteomes" id="UP000026962">
    <property type="component" value="Chromosome 9"/>
</dbReference>
<accession>A0A0E0LYR4</accession>
<proteinExistence type="predicted"/>
<dbReference type="HOGENOM" id="CLU_019286_13_1_1"/>
<sequence length="460" mass="52141">MAAGSIARIMNFGDLAKCPKKLCKILALSPSLLKEVQKYKVDHPSATETVAANLPEVPQDILMEIFALLEIPDLVRAGSVCNSWRSAYNELRSLGIYKLSQTPCLLYTSESAGDSVVCLYSLAEKREYKITLPEPPMRSRFLIGSSLGWLVTVDDLSEMHLINPITGEQIALPSVVTIKHVNPIFNESGALHKYEYSWYSAWSVYHPKTSIFALGELRDYLHDKVFVFSDTSTGNYLVVLIHDPHGQLSFARVGDDKWTWLPPPHIHYADCIYKDGILYAVKKVGEIHAFDLSGPVVTMKTIIGMVPEYACEKMYIVQAPWGDLLQVWRSYEDIERDYEADLHSDPAISVESTGEIKIFKVDTMEKKRVEIKNLDGHVLFLGHNQSLCLSTEEYPHLKENYTYFTDDNGLSLFGCKNNRRDIGLFDLKHNSREELVSPQLWSNFPAPVWITPSFRKLNLT</sequence>
<dbReference type="InterPro" id="IPR005174">
    <property type="entry name" value="KIB1-4_b-propeller"/>
</dbReference>
<dbReference type="Pfam" id="PF12937">
    <property type="entry name" value="F-box-like"/>
    <property type="match status" value="1"/>
</dbReference>
<dbReference type="Gene3D" id="1.20.1280.50">
    <property type="match status" value="1"/>
</dbReference>
<dbReference type="AlphaFoldDB" id="A0A0E0LYR4"/>
<dbReference type="Pfam" id="PF03478">
    <property type="entry name" value="Beta-prop_KIB1-4"/>
    <property type="match status" value="1"/>
</dbReference>
<evidence type="ECO:0000313" key="2">
    <source>
        <dbReference type="EnsemblPlants" id="OPUNC09G01730.1"/>
    </source>
</evidence>
<dbReference type="PANTHER" id="PTHR44586">
    <property type="entry name" value="F-BOX DOMAIN CONTAINING PROTEIN, EXPRESSED"/>
    <property type="match status" value="1"/>
</dbReference>
<dbReference type="CDD" id="cd09917">
    <property type="entry name" value="F-box_SF"/>
    <property type="match status" value="1"/>
</dbReference>